<evidence type="ECO:0000313" key="3">
    <source>
        <dbReference type="Proteomes" id="UP000660680"/>
    </source>
</evidence>
<sequence length="273" mass="28095">MIRRVAAGLAVLLAAAGCSDEPEPVPVAEDFSDTVTSLLRAVDGGATPSFGAETCGAWPATPDQVITWADATLTGVAPERLRAAAVAAGWQPQTADGVDLALVGPHDVLLALTGETVRAERPNCTKSGDSRRLDHNDFTRPDPTEAQARAVADGQERAARTAAAIRGIIGLGGRAADEPALANCGGAGPRGVTWTMRDTAKLPARTNLPAVLSQMDEELRSAGWTTQSTPDGMTATGDGLTATITARHSSIEGDPSPFLLEIRPGECVPVTGS</sequence>
<organism evidence="2 3">
    <name type="scientific">Actinokineospora fastidiosa</name>
    <dbReference type="NCBI Taxonomy" id="1816"/>
    <lineage>
        <taxon>Bacteria</taxon>
        <taxon>Bacillati</taxon>
        <taxon>Actinomycetota</taxon>
        <taxon>Actinomycetes</taxon>
        <taxon>Pseudonocardiales</taxon>
        <taxon>Pseudonocardiaceae</taxon>
        <taxon>Actinokineospora</taxon>
    </lineage>
</organism>
<dbReference type="EMBL" id="BMRB01000001">
    <property type="protein sequence ID" value="GGS20087.1"/>
    <property type="molecule type" value="Genomic_DNA"/>
</dbReference>
<reference evidence="2" key="1">
    <citation type="journal article" date="2014" name="Int. J. Syst. Evol. Microbiol.">
        <title>Complete genome sequence of Corynebacterium casei LMG S-19264T (=DSM 44701T), isolated from a smear-ripened cheese.</title>
        <authorList>
            <consortium name="US DOE Joint Genome Institute (JGI-PGF)"/>
            <person name="Walter F."/>
            <person name="Albersmeier A."/>
            <person name="Kalinowski J."/>
            <person name="Ruckert C."/>
        </authorList>
    </citation>
    <scope>NUCLEOTIDE SEQUENCE</scope>
    <source>
        <strain evidence="2">JCM 3276</strain>
    </source>
</reference>
<accession>A0A918L8J3</accession>
<protein>
    <submittedName>
        <fullName evidence="2">Uncharacterized protein</fullName>
    </submittedName>
</protein>
<dbReference type="Proteomes" id="UP000660680">
    <property type="component" value="Unassembled WGS sequence"/>
</dbReference>
<evidence type="ECO:0000256" key="1">
    <source>
        <dbReference type="SAM" id="MobiDB-lite"/>
    </source>
</evidence>
<evidence type="ECO:0000313" key="2">
    <source>
        <dbReference type="EMBL" id="GGS20087.1"/>
    </source>
</evidence>
<gene>
    <name evidence="2" type="ORF">GCM10010171_10910</name>
</gene>
<feature type="region of interest" description="Disordered" evidence="1">
    <location>
        <begin position="123"/>
        <end position="144"/>
    </location>
</feature>
<dbReference type="PROSITE" id="PS51257">
    <property type="entry name" value="PROKAR_LIPOPROTEIN"/>
    <property type="match status" value="1"/>
</dbReference>
<reference evidence="2" key="2">
    <citation type="submission" date="2020-09" db="EMBL/GenBank/DDBJ databases">
        <authorList>
            <person name="Sun Q."/>
            <person name="Ohkuma M."/>
        </authorList>
    </citation>
    <scope>NUCLEOTIDE SEQUENCE</scope>
    <source>
        <strain evidence="2">JCM 3276</strain>
    </source>
</reference>
<name>A0A918L8J3_9PSEU</name>
<keyword evidence="3" id="KW-1185">Reference proteome</keyword>
<proteinExistence type="predicted"/>
<dbReference type="RefSeq" id="WP_189209136.1">
    <property type="nucleotide sequence ID" value="NZ_BMRB01000001.1"/>
</dbReference>
<dbReference type="AlphaFoldDB" id="A0A918L8J3"/>
<feature type="compositionally biased region" description="Basic and acidic residues" evidence="1">
    <location>
        <begin position="123"/>
        <end position="143"/>
    </location>
</feature>
<comment type="caution">
    <text evidence="2">The sequence shown here is derived from an EMBL/GenBank/DDBJ whole genome shotgun (WGS) entry which is preliminary data.</text>
</comment>